<dbReference type="SUPFAM" id="SSF56954">
    <property type="entry name" value="Outer membrane efflux proteins (OEP)"/>
    <property type="match status" value="1"/>
</dbReference>
<dbReference type="eggNOG" id="COG1538">
    <property type="taxonomic scope" value="Bacteria"/>
</dbReference>
<accession>A0A0A1WCW9</accession>
<dbReference type="PANTHER" id="PTHR30203">
    <property type="entry name" value="OUTER MEMBRANE CATION EFFLUX PROTEIN"/>
    <property type="match status" value="1"/>
</dbReference>
<keyword evidence="2" id="KW-0472">Membrane</keyword>
<dbReference type="Gene3D" id="1.20.1600.10">
    <property type="entry name" value="Outer membrane efflux proteins (OEP)"/>
    <property type="match status" value="1"/>
</dbReference>
<dbReference type="InterPro" id="IPR010131">
    <property type="entry name" value="MdtP/NodT-like"/>
</dbReference>
<dbReference type="AlphaFoldDB" id="A0A0A1WCW9"/>
<comment type="similarity">
    <text evidence="1 2">Belongs to the outer membrane factor (OMF) (TC 1.B.17) family.</text>
</comment>
<dbReference type="GO" id="GO:0015562">
    <property type="term" value="F:efflux transmembrane transporter activity"/>
    <property type="evidence" value="ECO:0007669"/>
    <property type="project" value="InterPro"/>
</dbReference>
<dbReference type="EMBL" id="BBPI01000099">
    <property type="protein sequence ID" value="GAM02821.1"/>
    <property type="molecule type" value="Genomic_DNA"/>
</dbReference>
<sequence length="456" mass="49078">MNPRLNIPAPPVAATYPGATAADAVTSADIQWRAMFGDARLQRLIEIALSENRDLRVATLQAQEARAQFRIARAAILPTGEIQGIYTRNRVPSSVAGAGVGIDPNEGATRGVEFGQFGVQAALTSFEIDLFGRIRSQTQAAFERYLATDEGRRAARITVIGAVADAYLNERLAAEQLRLTETTLTDWRSSLDLTRKLHDAGQVGGPEVAQAEGLVRQAEADREQRVREVAQAANALTLAVGSPVPTDLPTAIGLMDQPVRTQIAAGLPSDLLLRRPDILQAEHELRAANYDVGAARASLFPRISLTGAFGFASLGLSNLFSGANQNWNVSPQVSIPVLQPQAPGALAAARVRTNIAVANYERAVQTAFREVADGLAGRETFQRQRTAQGEAASVAQRRLMQTNLRFRAGVDSRLELLDAQRTEYTARQNLLEVRRAELSSAVALFRALGGGADEGR</sequence>
<keyword evidence="2" id="KW-0449">Lipoprotein</keyword>
<gene>
    <name evidence="3" type="ORF">SP5_099_00360</name>
</gene>
<keyword evidence="2" id="KW-0564">Palmitate</keyword>
<name>A0A0A1WCW9_9SPHN</name>
<keyword evidence="2" id="KW-0812">Transmembrane</keyword>
<organism evidence="3 4">
    <name type="scientific">Sphingomonas parapaucimobilis NBRC 15100</name>
    <dbReference type="NCBI Taxonomy" id="1219049"/>
    <lineage>
        <taxon>Bacteria</taxon>
        <taxon>Pseudomonadati</taxon>
        <taxon>Pseudomonadota</taxon>
        <taxon>Alphaproteobacteria</taxon>
        <taxon>Sphingomonadales</taxon>
        <taxon>Sphingomonadaceae</taxon>
        <taxon>Sphingomonas</taxon>
    </lineage>
</organism>
<dbReference type="GO" id="GO:0005886">
    <property type="term" value="C:plasma membrane"/>
    <property type="evidence" value="ECO:0007669"/>
    <property type="project" value="UniProtKB-SubCell"/>
</dbReference>
<reference evidence="3 4" key="1">
    <citation type="submission" date="2014-11" db="EMBL/GenBank/DDBJ databases">
        <title>Whole genome shotgun sequence of Sphingomonas parapaucimobilis NBRC 15100.</title>
        <authorList>
            <person name="Katano-Makiyama Y."/>
            <person name="Hosoyama A."/>
            <person name="Hashimoto M."/>
            <person name="Hosoyama Y."/>
            <person name="Noguchi M."/>
            <person name="Numata M."/>
            <person name="Tsuchikane K."/>
            <person name="Hirakata S."/>
            <person name="Uohara A."/>
            <person name="Shimodaira J."/>
            <person name="Ohji S."/>
            <person name="Ichikawa N."/>
            <person name="Kimura A."/>
            <person name="Yamazoe A."/>
            <person name="Fujita N."/>
        </authorList>
    </citation>
    <scope>NUCLEOTIDE SEQUENCE [LARGE SCALE GENOMIC DNA]</scope>
    <source>
        <strain evidence="3 4">NBRC 15100</strain>
    </source>
</reference>
<keyword evidence="4" id="KW-1185">Reference proteome</keyword>
<dbReference type="PANTHER" id="PTHR30203:SF32">
    <property type="entry name" value="CATION EFFLUX SYSTEM PROTEIN CUSC"/>
    <property type="match status" value="1"/>
</dbReference>
<comment type="subcellular location">
    <subcellularLocation>
        <location evidence="2">Cell membrane</location>
        <topology evidence="2">Lipid-anchor</topology>
    </subcellularLocation>
</comment>
<evidence type="ECO:0000256" key="1">
    <source>
        <dbReference type="ARBA" id="ARBA00007613"/>
    </source>
</evidence>
<dbReference type="NCBIfam" id="TIGR01845">
    <property type="entry name" value="outer_NodT"/>
    <property type="match status" value="1"/>
</dbReference>
<keyword evidence="2" id="KW-1134">Transmembrane beta strand</keyword>
<dbReference type="Pfam" id="PF02321">
    <property type="entry name" value="OEP"/>
    <property type="match status" value="2"/>
</dbReference>
<evidence type="ECO:0000313" key="3">
    <source>
        <dbReference type="EMBL" id="GAM02821.1"/>
    </source>
</evidence>
<evidence type="ECO:0000256" key="2">
    <source>
        <dbReference type="RuleBase" id="RU362097"/>
    </source>
</evidence>
<proteinExistence type="inferred from homology"/>
<dbReference type="Proteomes" id="UP000032305">
    <property type="component" value="Unassembled WGS sequence"/>
</dbReference>
<evidence type="ECO:0000313" key="4">
    <source>
        <dbReference type="Proteomes" id="UP000032305"/>
    </source>
</evidence>
<dbReference type="InterPro" id="IPR003423">
    <property type="entry name" value="OMP_efflux"/>
</dbReference>
<comment type="caution">
    <text evidence="3">The sequence shown here is derived from an EMBL/GenBank/DDBJ whole genome shotgun (WGS) entry which is preliminary data.</text>
</comment>
<protein>
    <submittedName>
        <fullName evidence="3">Putative efflux pump outer membrane protein</fullName>
    </submittedName>
</protein>
<dbReference type="Gene3D" id="2.20.200.10">
    <property type="entry name" value="Outer membrane efflux proteins (OEP)"/>
    <property type="match status" value="1"/>
</dbReference>